<dbReference type="EMBL" id="KV722395">
    <property type="protein sequence ID" value="OCH90890.1"/>
    <property type="molecule type" value="Genomic_DNA"/>
</dbReference>
<proteinExistence type="predicted"/>
<dbReference type="GO" id="GO:0003735">
    <property type="term" value="F:structural constituent of ribosome"/>
    <property type="evidence" value="ECO:0007669"/>
    <property type="project" value="TreeGrafter"/>
</dbReference>
<name>A0A8E2AZ54_9APHY</name>
<evidence type="ECO:0000313" key="3">
    <source>
        <dbReference type="Proteomes" id="UP000250043"/>
    </source>
</evidence>
<dbReference type="AlphaFoldDB" id="A0A8E2AZ54"/>
<evidence type="ECO:0000256" key="1">
    <source>
        <dbReference type="SAM" id="MobiDB-lite"/>
    </source>
</evidence>
<dbReference type="Pfam" id="PF12824">
    <property type="entry name" value="MRP-L20"/>
    <property type="match status" value="1"/>
</dbReference>
<dbReference type="OrthoDB" id="6021263at2759"/>
<dbReference type="PANTHER" id="PTHR28266">
    <property type="entry name" value="54S RIBOSOMAL PROTEIN L20, MITOCHONDRIAL"/>
    <property type="match status" value="1"/>
</dbReference>
<protein>
    <recommendedName>
        <fullName evidence="4">Mitochondrial ribosomal protein subunit L20-domain-containing protein</fullName>
    </recommendedName>
</protein>
<evidence type="ECO:0008006" key="4">
    <source>
        <dbReference type="Google" id="ProtNLM"/>
    </source>
</evidence>
<reference evidence="2 3" key="1">
    <citation type="submission" date="2016-07" db="EMBL/GenBank/DDBJ databases">
        <title>Draft genome of the white-rot fungus Obba rivulosa 3A-2.</title>
        <authorList>
            <consortium name="DOE Joint Genome Institute"/>
            <person name="Miettinen O."/>
            <person name="Riley R."/>
            <person name="Acob R."/>
            <person name="Barry K."/>
            <person name="Cullen D."/>
            <person name="De Vries R."/>
            <person name="Hainaut M."/>
            <person name="Hatakka A."/>
            <person name="Henrissat B."/>
            <person name="Hilden K."/>
            <person name="Kuo R."/>
            <person name="Labutti K."/>
            <person name="Lipzen A."/>
            <person name="Makela M.R."/>
            <person name="Sandor L."/>
            <person name="Spatafora J.W."/>
            <person name="Grigoriev I.V."/>
            <person name="Hibbett D.S."/>
        </authorList>
    </citation>
    <scope>NUCLEOTIDE SEQUENCE [LARGE SCALE GENOMIC DNA]</scope>
    <source>
        <strain evidence="2 3">3A-2</strain>
    </source>
</reference>
<feature type="region of interest" description="Disordered" evidence="1">
    <location>
        <begin position="1"/>
        <end position="46"/>
    </location>
</feature>
<organism evidence="2 3">
    <name type="scientific">Obba rivulosa</name>
    <dbReference type="NCBI Taxonomy" id="1052685"/>
    <lineage>
        <taxon>Eukaryota</taxon>
        <taxon>Fungi</taxon>
        <taxon>Dikarya</taxon>
        <taxon>Basidiomycota</taxon>
        <taxon>Agaricomycotina</taxon>
        <taxon>Agaricomycetes</taxon>
        <taxon>Polyporales</taxon>
        <taxon>Gelatoporiaceae</taxon>
        <taxon>Obba</taxon>
    </lineage>
</organism>
<dbReference type="GO" id="GO:0005762">
    <property type="term" value="C:mitochondrial large ribosomal subunit"/>
    <property type="evidence" value="ECO:0007669"/>
    <property type="project" value="TreeGrafter"/>
</dbReference>
<evidence type="ECO:0000313" key="2">
    <source>
        <dbReference type="EMBL" id="OCH90890.1"/>
    </source>
</evidence>
<accession>A0A8E2AZ54</accession>
<keyword evidence="3" id="KW-1185">Reference proteome</keyword>
<dbReference type="PANTHER" id="PTHR28266:SF1">
    <property type="entry name" value="LARGE RIBOSOMAL SUBUNIT PROTEIN ML58"/>
    <property type="match status" value="1"/>
</dbReference>
<gene>
    <name evidence="2" type="ORF">OBBRIDRAFT_887331</name>
</gene>
<dbReference type="Proteomes" id="UP000250043">
    <property type="component" value="Unassembled WGS sequence"/>
</dbReference>
<sequence>MRPPLPFQLPRSLPKVTATRSYATRLPQRPPYRAPDPFESTPDAARQELTEDVTFIHHPPPSAPTPFSYTTAPSSPLLREASPAAARLPPPMRAGKPEPPRVDRETLLKIRELRRVDPDKWTRNAVAKAFNVTTGFVFRTAALRPRDRKKKLEVRDAEHDSFRSRWGEKKRMLREIRQKRREFW</sequence>
<dbReference type="InterPro" id="IPR024388">
    <property type="entry name" value="Ribosomal_mL58"/>
</dbReference>